<dbReference type="CDD" id="cd00303">
    <property type="entry name" value="retropepsin_like"/>
    <property type="match status" value="1"/>
</dbReference>
<dbReference type="InterPro" id="IPR001969">
    <property type="entry name" value="Aspartic_peptidase_AS"/>
</dbReference>
<organism evidence="3 4">
    <name type="scientific">Pisum sativum</name>
    <name type="common">Garden pea</name>
    <name type="synonym">Lathyrus oleraceus</name>
    <dbReference type="NCBI Taxonomy" id="3888"/>
    <lineage>
        <taxon>Eukaryota</taxon>
        <taxon>Viridiplantae</taxon>
        <taxon>Streptophyta</taxon>
        <taxon>Embryophyta</taxon>
        <taxon>Tracheophyta</taxon>
        <taxon>Spermatophyta</taxon>
        <taxon>Magnoliopsida</taxon>
        <taxon>eudicotyledons</taxon>
        <taxon>Gunneridae</taxon>
        <taxon>Pentapetalae</taxon>
        <taxon>rosids</taxon>
        <taxon>fabids</taxon>
        <taxon>Fabales</taxon>
        <taxon>Fabaceae</taxon>
        <taxon>Papilionoideae</taxon>
        <taxon>50 kb inversion clade</taxon>
        <taxon>NPAAA clade</taxon>
        <taxon>Hologalegina</taxon>
        <taxon>IRL clade</taxon>
        <taxon>Fabeae</taxon>
        <taxon>Lathyrus</taxon>
    </lineage>
</organism>
<evidence type="ECO:0000313" key="4">
    <source>
        <dbReference type="Proteomes" id="UP001058974"/>
    </source>
</evidence>
<feature type="domain" description="Reverse transcriptase" evidence="2">
    <location>
        <begin position="979"/>
        <end position="1049"/>
    </location>
</feature>
<keyword evidence="4" id="KW-1185">Reference proteome</keyword>
<dbReference type="EMBL" id="JAMSHJ010000003">
    <property type="protein sequence ID" value="KAI5425055.1"/>
    <property type="molecule type" value="Genomic_DNA"/>
</dbReference>
<dbReference type="PROSITE" id="PS00141">
    <property type="entry name" value="ASP_PROTEASE"/>
    <property type="match status" value="1"/>
</dbReference>
<dbReference type="PANTHER" id="PTHR32108">
    <property type="entry name" value="DNA-DIRECTED RNA POLYMERASE SUBUNIT ALPHA"/>
    <property type="match status" value="1"/>
</dbReference>
<dbReference type="CDD" id="cd01647">
    <property type="entry name" value="RT_LTR"/>
    <property type="match status" value="1"/>
</dbReference>
<dbReference type="Proteomes" id="UP001058974">
    <property type="component" value="Chromosome 3"/>
</dbReference>
<dbReference type="Pfam" id="PF00078">
    <property type="entry name" value="RVT_1"/>
    <property type="match status" value="1"/>
</dbReference>
<name>A0A9D4XU86_PEA</name>
<gene>
    <name evidence="3" type="ORF">KIW84_031014</name>
</gene>
<feature type="compositionally biased region" description="Polar residues" evidence="1">
    <location>
        <begin position="476"/>
        <end position="491"/>
    </location>
</feature>
<dbReference type="SUPFAM" id="SSF56672">
    <property type="entry name" value="DNA/RNA polymerases"/>
    <property type="match status" value="1"/>
</dbReference>
<feature type="region of interest" description="Disordered" evidence="1">
    <location>
        <begin position="147"/>
        <end position="171"/>
    </location>
</feature>
<dbReference type="Gramene" id="Psat03G0101400-T1">
    <property type="protein sequence ID" value="KAI5425055.1"/>
    <property type="gene ID" value="KIW84_031014"/>
</dbReference>
<proteinExistence type="predicted"/>
<feature type="compositionally biased region" description="Basic residues" evidence="1">
    <location>
        <begin position="114"/>
        <end position="127"/>
    </location>
</feature>
<evidence type="ECO:0000256" key="1">
    <source>
        <dbReference type="SAM" id="MobiDB-lite"/>
    </source>
</evidence>
<dbReference type="InterPro" id="IPR021109">
    <property type="entry name" value="Peptidase_aspartic_dom_sf"/>
</dbReference>
<dbReference type="Pfam" id="PF13650">
    <property type="entry name" value="Asp_protease_2"/>
    <property type="match status" value="1"/>
</dbReference>
<feature type="compositionally biased region" description="Low complexity" evidence="1">
    <location>
        <begin position="150"/>
        <end position="169"/>
    </location>
</feature>
<sequence>MAPEHDQLRAMSQKDKETFKEYAQRWRELAAQITPPLEDKEMTKIFLKTLSSFYYERMIASAPSDFTEMVNMGMRLEEGVRERRLSKDEGSSSKRYGAFAKKKDGETHVVQSHAKPRRPSAKRKPVRHASNQHQVAHIAPVFRENHERNQQQPQYQQQHRPQQQAYQPRNNSNQANLNYERKKITFDPIPMSYAELYPSLIERKLITPREPPAVPANSQWWYKPDQHCVYHSGAPGHNVENCYPLKTKVQDLMRCGILSFEDSGPNVTKNPLPEHGKSVNMVQGCPGKYKVKYVSHIRQSLVELHRLLCDYSHMEHDHDKCCICSVNRLGCRQVRRELQELLDDGTIEILQNRNVDEDEPEVNVISPVFKIPEPVVIRYDGSKPKVSPSLVIKPAGPVPYSSDKAIPFRYNPVAVEDGKEVPLPSSSVVNIADVSGLTRSGRVFLAPKPQAKANSDVRPVGNAVNPPNPALAVKPSSVQKTPTSSVGPSGTVNEDCDEMLRLIKKSEYNVVDQLLQTPSKISVLSLLLNSEPHREALQKVLDVAYVDHDVTIEQFDSIVANITACNTLSFCDADLPEEGRDHNLALHISMNCKSDAMSNMLVDTGSSLNVLPKTTLSRLSYQGPPMRQSGVVVKAFDGSRKTVIGEVDLPIKIGPSDFQVTFQVMDIHPSYSCLLGRPWIHEAGAVTSTLHQKLKFVKNKKLVVVGGEKALLVSHLSSFSYIDVEDEVGTPFQALSIAEPIEKKSPSFASYGDAKLAIEYGAVAGLGKMIELKTINPGLALAILLGSSMRKGCSRVEVSSTPIKLRKLLLSWKRMLILKPIEHNDPTPSPNFEFPVFEAEEDDVEEIPDEITHLLEHEEKIIQPHLENLETVNLGSEDCVRMVKIGALLEEFVKKGLISLLREYSDIFAWSYEDMPGLDTDIVQHFLPLKPECVPVKQKLRRTHPDMAVKIKEEVQKQIDAGLLVTSTYPQWVANIVPVPKKDGKVRMCVDYRDLNKASPKDDFPLPHIDMLVDNTAKFKVFSFMDGFSGYNQIKMAPEDMEKTTFIAP</sequence>
<protein>
    <recommendedName>
        <fullName evidence="2">Reverse transcriptase domain-containing protein</fullName>
    </recommendedName>
</protein>
<dbReference type="SUPFAM" id="SSF50630">
    <property type="entry name" value="Acid proteases"/>
    <property type="match status" value="1"/>
</dbReference>
<dbReference type="InterPro" id="IPR043502">
    <property type="entry name" value="DNA/RNA_pol_sf"/>
</dbReference>
<dbReference type="PANTHER" id="PTHR32108:SF9">
    <property type="entry name" value="REVERSE TRANSCRIPTASE RNASE H-LIKE DOMAIN-CONTAINING PROTEIN"/>
    <property type="match status" value="1"/>
</dbReference>
<dbReference type="AlphaFoldDB" id="A0A9D4XU86"/>
<evidence type="ECO:0000259" key="2">
    <source>
        <dbReference type="Pfam" id="PF00078"/>
    </source>
</evidence>
<dbReference type="InterPro" id="IPR000477">
    <property type="entry name" value="RT_dom"/>
</dbReference>
<feature type="region of interest" description="Disordered" evidence="1">
    <location>
        <begin position="469"/>
        <end position="491"/>
    </location>
</feature>
<reference evidence="3 4" key="1">
    <citation type="journal article" date="2022" name="Nat. Genet.">
        <title>Improved pea reference genome and pan-genome highlight genomic features and evolutionary characteristics.</title>
        <authorList>
            <person name="Yang T."/>
            <person name="Liu R."/>
            <person name="Luo Y."/>
            <person name="Hu S."/>
            <person name="Wang D."/>
            <person name="Wang C."/>
            <person name="Pandey M.K."/>
            <person name="Ge S."/>
            <person name="Xu Q."/>
            <person name="Li N."/>
            <person name="Li G."/>
            <person name="Huang Y."/>
            <person name="Saxena R.K."/>
            <person name="Ji Y."/>
            <person name="Li M."/>
            <person name="Yan X."/>
            <person name="He Y."/>
            <person name="Liu Y."/>
            <person name="Wang X."/>
            <person name="Xiang C."/>
            <person name="Varshney R.K."/>
            <person name="Ding H."/>
            <person name="Gao S."/>
            <person name="Zong X."/>
        </authorList>
    </citation>
    <scope>NUCLEOTIDE SEQUENCE [LARGE SCALE GENOMIC DNA]</scope>
    <source>
        <strain evidence="3 4">cv. Zhongwan 6</strain>
    </source>
</reference>
<evidence type="ECO:0000313" key="3">
    <source>
        <dbReference type="EMBL" id="KAI5425055.1"/>
    </source>
</evidence>
<dbReference type="GO" id="GO:0006508">
    <property type="term" value="P:proteolysis"/>
    <property type="evidence" value="ECO:0007669"/>
    <property type="project" value="InterPro"/>
</dbReference>
<dbReference type="Gene3D" id="3.10.10.10">
    <property type="entry name" value="HIV Type 1 Reverse Transcriptase, subunit A, domain 1"/>
    <property type="match status" value="1"/>
</dbReference>
<accession>A0A9D4XU86</accession>
<dbReference type="GO" id="GO:0004190">
    <property type="term" value="F:aspartic-type endopeptidase activity"/>
    <property type="evidence" value="ECO:0007669"/>
    <property type="project" value="InterPro"/>
</dbReference>
<dbReference type="Gene3D" id="2.40.70.10">
    <property type="entry name" value="Acid Proteases"/>
    <property type="match status" value="1"/>
</dbReference>
<feature type="compositionally biased region" description="Basic and acidic residues" evidence="1">
    <location>
        <begin position="81"/>
        <end position="92"/>
    </location>
</feature>
<comment type="caution">
    <text evidence="3">The sequence shown here is derived from an EMBL/GenBank/DDBJ whole genome shotgun (WGS) entry which is preliminary data.</text>
</comment>
<feature type="region of interest" description="Disordered" evidence="1">
    <location>
        <begin position="81"/>
        <end position="134"/>
    </location>
</feature>